<accession>A0A0Q2KMN4</accession>
<reference evidence="9 10" key="2">
    <citation type="submission" date="2018-07" db="EMBL/GenBank/DDBJ databases">
        <authorList>
            <consortium name="NARMS: The National Antimicrobial Resistance Monitoring System"/>
        </authorList>
    </citation>
    <scope>NUCLEOTIDE SEQUENCE [LARGE SCALE GENOMIC DNA]</scope>
    <source>
        <strain evidence="9 10">CVM N17C548</strain>
        <strain evidence="7 12">FSIS11807978</strain>
        <strain evidence="5 14">FSIS1609200</strain>
        <strain evidence="8 13">FSIS1711007</strain>
    </source>
</reference>
<dbReference type="Proteomes" id="UP000352088">
    <property type="component" value="Unassembled WGS sequence"/>
</dbReference>
<dbReference type="Proteomes" id="UP000361993">
    <property type="component" value="Unassembled WGS sequence"/>
</dbReference>
<dbReference type="SUPFAM" id="SSF89623">
    <property type="entry name" value="Ribose/Galactose isomerase RpiB/AlsB"/>
    <property type="match status" value="1"/>
</dbReference>
<dbReference type="PANTHER" id="PTHR30345:SF0">
    <property type="entry name" value="DNA DAMAGE-REPAIR_TOLERATION PROTEIN DRT102"/>
    <property type="match status" value="1"/>
</dbReference>
<dbReference type="GO" id="GO:0005975">
    <property type="term" value="P:carbohydrate metabolic process"/>
    <property type="evidence" value="ECO:0007669"/>
    <property type="project" value="InterPro"/>
</dbReference>
<dbReference type="EMBL" id="AACGFG010000001">
    <property type="protein sequence ID" value="EAK4357556.1"/>
    <property type="molecule type" value="Genomic_DNA"/>
</dbReference>
<dbReference type="PANTHER" id="PTHR30345">
    <property type="entry name" value="RIBOSE-5-PHOSPHATE ISOMERASE B"/>
    <property type="match status" value="1"/>
</dbReference>
<feature type="active site" description="Proton acceptor" evidence="3">
    <location>
        <position position="66"/>
    </location>
</feature>
<evidence type="ECO:0000313" key="9">
    <source>
        <dbReference type="EMBL" id="EAL6849905.1"/>
    </source>
</evidence>
<evidence type="ECO:0000313" key="14">
    <source>
        <dbReference type="Proteomes" id="UP000557830"/>
    </source>
</evidence>
<evidence type="ECO:0000313" key="7">
    <source>
        <dbReference type="EMBL" id="EAK4357556.1"/>
    </source>
</evidence>
<protein>
    <submittedName>
        <fullName evidence="9">Ribose 5-phosphate isomerase B</fullName>
        <ecNumber evidence="9">5.3.1.6</ecNumber>
    </submittedName>
</protein>
<keyword evidence="2 9" id="KW-0413">Isomerase</keyword>
<proteinExistence type="inferred from homology"/>
<dbReference type="InterPro" id="IPR004785">
    <property type="entry name" value="RpiB"/>
</dbReference>
<organism evidence="9 10">
    <name type="scientific">Campylobacter coli</name>
    <dbReference type="NCBI Taxonomy" id="195"/>
    <lineage>
        <taxon>Bacteria</taxon>
        <taxon>Pseudomonadati</taxon>
        <taxon>Campylobacterota</taxon>
        <taxon>Epsilonproteobacteria</taxon>
        <taxon>Campylobacterales</taxon>
        <taxon>Campylobacteraceae</taxon>
        <taxon>Campylobacter</taxon>
    </lineage>
</organism>
<dbReference type="STRING" id="195.ATE51_01700"/>
<sequence>MLRKKIYIASDHAGFMLKEKICTFLKEKQIPFDDLGTNDPTSCDYPDYAHLLASKIDEQSFGILICGSGIGISIAANRHKNIRCALCNESLSAKLARKHNDANVLAFGGRLIGIDAAIDMIENFIQTPFDQGRHVKRIQKIEVDC</sequence>
<feature type="binding site" evidence="4">
    <location>
        <begin position="11"/>
        <end position="12"/>
    </location>
    <ligand>
        <name>D-ribulose 5-phosphate</name>
        <dbReference type="ChEBI" id="CHEBI:58121"/>
    </ligand>
</feature>
<dbReference type="AlphaFoldDB" id="A0A0Q2KMN4"/>
<gene>
    <name evidence="9" type="primary">rpiB</name>
    <name evidence="8" type="ORF">B9Q54_07375</name>
    <name evidence="5" type="ORF">BU953_07345</name>
    <name evidence="7" type="ORF">C6T04_01240</name>
    <name evidence="6" type="ORF">CJD00_06990</name>
    <name evidence="9" type="ORF">DSX26_00285</name>
</gene>
<evidence type="ECO:0000313" key="11">
    <source>
        <dbReference type="Proteomes" id="UP000361993"/>
    </source>
</evidence>
<dbReference type="Proteomes" id="UP000409545">
    <property type="component" value="Unassembled WGS sequence"/>
</dbReference>
<dbReference type="eggNOG" id="COG0698">
    <property type="taxonomic scope" value="Bacteria"/>
</dbReference>
<feature type="binding site" evidence="4">
    <location>
        <position position="133"/>
    </location>
    <ligand>
        <name>D-ribulose 5-phosphate</name>
        <dbReference type="ChEBI" id="CHEBI:58121"/>
    </ligand>
</feature>
<evidence type="ECO:0000256" key="2">
    <source>
        <dbReference type="ARBA" id="ARBA00023235"/>
    </source>
</evidence>
<dbReference type="EMBL" id="AACQHW010000001">
    <property type="protein sequence ID" value="EAL6849905.1"/>
    <property type="molecule type" value="Genomic_DNA"/>
</dbReference>
<feature type="binding site" evidence="4">
    <location>
        <position position="137"/>
    </location>
    <ligand>
        <name>D-ribulose 5-phosphate</name>
        <dbReference type="ChEBI" id="CHEBI:58121"/>
    </ligand>
</feature>
<dbReference type="GeneID" id="66544081"/>
<dbReference type="EMBL" id="AACDUL010000012">
    <property type="protein sequence ID" value="EAK1509999.1"/>
    <property type="molecule type" value="Genomic_DNA"/>
</dbReference>
<feature type="binding site" evidence="4">
    <location>
        <begin position="67"/>
        <end position="71"/>
    </location>
    <ligand>
        <name>D-ribulose 5-phosphate</name>
        <dbReference type="ChEBI" id="CHEBI:58121"/>
    </ligand>
</feature>
<evidence type="ECO:0000256" key="1">
    <source>
        <dbReference type="ARBA" id="ARBA00008754"/>
    </source>
</evidence>
<comment type="caution">
    <text evidence="9">The sequence shown here is derived from an EMBL/GenBank/DDBJ whole genome shotgun (WGS) entry which is preliminary data.</text>
</comment>
<evidence type="ECO:0000313" key="6">
    <source>
        <dbReference type="EMBL" id="EAK1509999.1"/>
    </source>
</evidence>
<dbReference type="GO" id="GO:0004751">
    <property type="term" value="F:ribose-5-phosphate isomerase activity"/>
    <property type="evidence" value="ECO:0007669"/>
    <property type="project" value="UniProtKB-EC"/>
</dbReference>
<evidence type="ECO:0000256" key="4">
    <source>
        <dbReference type="PIRSR" id="PIRSR005384-2"/>
    </source>
</evidence>
<dbReference type="PIRSF" id="PIRSF005384">
    <property type="entry name" value="RpiB_LacA_B"/>
    <property type="match status" value="1"/>
</dbReference>
<evidence type="ECO:0000313" key="12">
    <source>
        <dbReference type="Proteomes" id="UP000365807"/>
    </source>
</evidence>
<dbReference type="InterPro" id="IPR036569">
    <property type="entry name" value="RpiB_LacA_LacB_sf"/>
</dbReference>
<dbReference type="Proteomes" id="UP000557830">
    <property type="component" value="Unassembled WGS sequence"/>
</dbReference>
<dbReference type="RefSeq" id="WP_002781710.1">
    <property type="nucleotide sequence ID" value="NZ_AANHVQ020000008.1"/>
</dbReference>
<evidence type="ECO:0000313" key="5">
    <source>
        <dbReference type="EMBL" id="EAJ1077411.1"/>
    </source>
</evidence>
<evidence type="ECO:0000313" key="10">
    <source>
        <dbReference type="Proteomes" id="UP000352088"/>
    </source>
</evidence>
<dbReference type="Pfam" id="PF02502">
    <property type="entry name" value="LacAB_rpiB"/>
    <property type="match status" value="1"/>
</dbReference>
<dbReference type="NCBIfam" id="TIGR00689">
    <property type="entry name" value="rpiB_lacA_lacB"/>
    <property type="match status" value="1"/>
</dbReference>
<reference evidence="6 11" key="1">
    <citation type="submission" date="2018-05" db="EMBL/GenBank/DDBJ databases">
        <authorList>
            <consortium name="GenomeTrakr network: Whole genome sequencing for foodborne pathogen traceback"/>
        </authorList>
    </citation>
    <scope>NUCLEOTIDE SEQUENCE [LARGE SCALE GENOMIC DNA]</scope>
    <source>
        <strain evidence="6 11">NC_C6016</strain>
    </source>
</reference>
<dbReference type="KEGG" id="ccof:VC76_04660"/>
<evidence type="ECO:0000313" key="13">
    <source>
        <dbReference type="Proteomes" id="UP000409545"/>
    </source>
</evidence>
<evidence type="ECO:0000256" key="3">
    <source>
        <dbReference type="PIRSR" id="PIRSR005384-1"/>
    </source>
</evidence>
<dbReference type="EMBL" id="AABUYW010000014">
    <property type="protein sequence ID" value="EAJ1077411.1"/>
    <property type="molecule type" value="Genomic_DNA"/>
</dbReference>
<feature type="binding site" evidence="4">
    <location>
        <position position="110"/>
    </location>
    <ligand>
        <name>D-ribulose 5-phosphate</name>
        <dbReference type="ChEBI" id="CHEBI:58121"/>
    </ligand>
</feature>
<dbReference type="EC" id="5.3.1.6" evidence="9"/>
<dbReference type="OrthoDB" id="1778624at2"/>
<dbReference type="Proteomes" id="UP000365807">
    <property type="component" value="Unassembled WGS sequence"/>
</dbReference>
<comment type="similarity">
    <text evidence="1">Belongs to the LacAB/RpiB family.</text>
</comment>
<feature type="active site" description="Proton donor" evidence="3">
    <location>
        <position position="99"/>
    </location>
</feature>
<feature type="binding site" evidence="4">
    <location>
        <position position="100"/>
    </location>
    <ligand>
        <name>D-ribulose 5-phosphate</name>
        <dbReference type="ChEBI" id="CHEBI:58121"/>
    </ligand>
</feature>
<dbReference type="InterPro" id="IPR003500">
    <property type="entry name" value="RpiB_LacA_LacB"/>
</dbReference>
<evidence type="ECO:0000313" key="8">
    <source>
        <dbReference type="EMBL" id="EAK5104084.1"/>
    </source>
</evidence>
<dbReference type="NCBIfam" id="NF004051">
    <property type="entry name" value="PRK05571.1"/>
    <property type="match status" value="1"/>
</dbReference>
<name>A0A0Q2KMN4_CAMCO</name>
<dbReference type="KEGG" id="ccoo:ATE51_01700"/>
<dbReference type="EMBL" id="AACGUZ010000013">
    <property type="protein sequence ID" value="EAK5104084.1"/>
    <property type="molecule type" value="Genomic_DNA"/>
</dbReference>
<dbReference type="NCBIfam" id="TIGR01120">
    <property type="entry name" value="rpiB"/>
    <property type="match status" value="1"/>
</dbReference>
<dbReference type="Gene3D" id="3.40.1400.10">
    <property type="entry name" value="Sugar-phosphate isomerase, RpiB/LacA/LacB"/>
    <property type="match status" value="1"/>
</dbReference>